<feature type="region of interest" description="Disordered" evidence="1">
    <location>
        <begin position="1"/>
        <end position="29"/>
    </location>
</feature>
<proteinExistence type="predicted"/>
<keyword evidence="3" id="KW-1185">Reference proteome</keyword>
<accession>A0A7J6X0Z0</accession>
<feature type="region of interest" description="Disordered" evidence="1">
    <location>
        <begin position="173"/>
        <end position="212"/>
    </location>
</feature>
<feature type="compositionally biased region" description="Polar residues" evidence="1">
    <location>
        <begin position="184"/>
        <end position="201"/>
    </location>
</feature>
<reference evidence="2 3" key="1">
    <citation type="submission" date="2020-06" db="EMBL/GenBank/DDBJ databases">
        <title>Transcriptomic and genomic resources for Thalictrum thalictroides and T. hernandezii: Facilitating candidate gene discovery in an emerging model plant lineage.</title>
        <authorList>
            <person name="Arias T."/>
            <person name="Riano-Pachon D.M."/>
            <person name="Di Stilio V.S."/>
        </authorList>
    </citation>
    <scope>NUCLEOTIDE SEQUENCE [LARGE SCALE GENOMIC DNA]</scope>
    <source>
        <strain evidence="3">cv. WT478/WT964</strain>
        <tissue evidence="2">Leaves</tissue>
    </source>
</reference>
<gene>
    <name evidence="2" type="ORF">FRX31_008335</name>
</gene>
<dbReference type="EMBL" id="JABWDY010008611">
    <property type="protein sequence ID" value="KAF5202072.1"/>
    <property type="molecule type" value="Genomic_DNA"/>
</dbReference>
<sequence length="289" mass="31458">MTDYKPQGKSRQGPKVVGEREFTYNGSDVHSNGMSEVGFPKGYQDHISSPVLTHTDGKVKPLYGSSTDGDFVTKTETIVEYVRVPMVTTQGNSSPSIIAPVGTTPVPSHNQAPKVQTDTGRPYKTISNLYWWCKPNSNAIVGIYDSGLPAANTGLNNYTRLQDSGKLHQHYDTPLGRNMVPNGKESTVTTTDGRAMSTSSKEAPPKGIPLTKPTNIVETDHFKDATVLVARPQAHVLPPVVSQANVSLPTIDSREAERRYGGLLTFPAEAYVPAIDSREAAWKYRGQML</sequence>
<organism evidence="2 3">
    <name type="scientific">Thalictrum thalictroides</name>
    <name type="common">Rue-anemone</name>
    <name type="synonym">Anemone thalictroides</name>
    <dbReference type="NCBI Taxonomy" id="46969"/>
    <lineage>
        <taxon>Eukaryota</taxon>
        <taxon>Viridiplantae</taxon>
        <taxon>Streptophyta</taxon>
        <taxon>Embryophyta</taxon>
        <taxon>Tracheophyta</taxon>
        <taxon>Spermatophyta</taxon>
        <taxon>Magnoliopsida</taxon>
        <taxon>Ranunculales</taxon>
        <taxon>Ranunculaceae</taxon>
        <taxon>Thalictroideae</taxon>
        <taxon>Thalictrum</taxon>
    </lineage>
</organism>
<evidence type="ECO:0000313" key="3">
    <source>
        <dbReference type="Proteomes" id="UP000554482"/>
    </source>
</evidence>
<name>A0A7J6X0Z0_THATH</name>
<evidence type="ECO:0000256" key="1">
    <source>
        <dbReference type="SAM" id="MobiDB-lite"/>
    </source>
</evidence>
<dbReference type="OrthoDB" id="1153117at2759"/>
<protein>
    <submittedName>
        <fullName evidence="2">Uncharacterized protein</fullName>
    </submittedName>
</protein>
<evidence type="ECO:0000313" key="2">
    <source>
        <dbReference type="EMBL" id="KAF5202072.1"/>
    </source>
</evidence>
<comment type="caution">
    <text evidence="2">The sequence shown here is derived from an EMBL/GenBank/DDBJ whole genome shotgun (WGS) entry which is preliminary data.</text>
</comment>
<dbReference type="Proteomes" id="UP000554482">
    <property type="component" value="Unassembled WGS sequence"/>
</dbReference>
<dbReference type="AlphaFoldDB" id="A0A7J6X0Z0"/>